<dbReference type="Proteomes" id="UP000092555">
    <property type="component" value="Unassembled WGS sequence"/>
</dbReference>
<organism evidence="2 3">
    <name type="scientific">Metschnikowia bicuspidata var. bicuspidata NRRL YB-4993</name>
    <dbReference type="NCBI Taxonomy" id="869754"/>
    <lineage>
        <taxon>Eukaryota</taxon>
        <taxon>Fungi</taxon>
        <taxon>Dikarya</taxon>
        <taxon>Ascomycota</taxon>
        <taxon>Saccharomycotina</taxon>
        <taxon>Pichiomycetes</taxon>
        <taxon>Metschnikowiaceae</taxon>
        <taxon>Metschnikowia</taxon>
    </lineage>
</organism>
<gene>
    <name evidence="2" type="ORF">METBIDRAFT_25721</name>
</gene>
<feature type="region of interest" description="Disordered" evidence="1">
    <location>
        <begin position="94"/>
        <end position="121"/>
    </location>
</feature>
<proteinExistence type="predicted"/>
<accession>A0A1A0H8G0</accession>
<feature type="region of interest" description="Disordered" evidence="1">
    <location>
        <begin position="328"/>
        <end position="447"/>
    </location>
</feature>
<dbReference type="GeneID" id="30028276"/>
<evidence type="ECO:0000313" key="3">
    <source>
        <dbReference type="Proteomes" id="UP000092555"/>
    </source>
</evidence>
<feature type="compositionally biased region" description="Low complexity" evidence="1">
    <location>
        <begin position="355"/>
        <end position="365"/>
    </location>
</feature>
<keyword evidence="3" id="KW-1185">Reference proteome</keyword>
<feature type="non-terminal residue" evidence="2">
    <location>
        <position position="469"/>
    </location>
</feature>
<dbReference type="OrthoDB" id="2553626at2759"/>
<dbReference type="AlphaFoldDB" id="A0A1A0H8G0"/>
<feature type="non-terminal residue" evidence="2">
    <location>
        <position position="1"/>
    </location>
</feature>
<evidence type="ECO:0000313" key="2">
    <source>
        <dbReference type="EMBL" id="OBA20311.1"/>
    </source>
</evidence>
<sequence length="469" mass="50118">VPLSLTAQQLSPEEARTYMRWYLDILARANLRTIAISDVYQFLGNFRLAPATRAKINRVFSKILLLINIGEFFAVLRVVAHALQGREPARALIQTPTRVPRPPSILSQKRPSDDAADDTGRAGAVSAPLDIDLFTQFLLTGERPTDRGAAPPRKRKSVKFCDQLVSDIRATPAPAEPAWDDLLPMDQLMSRMHVAAAPAAGAGLLAVPWRNAAGASPDPEERQILRDMAPQMNHFRNLHSVDTILVGGVPATIHLPEHSDLFLPRNALPQPPLLRPNMTGPAQMAQMGPPPLRPNATGPHDMARFLSPPPPGAPRVSLQAFTSQMAGPTVDNTQQNARIGAVSPPPTPASRRARSASLPSPGPLAWDPPAGRNSAAFNPHLAAPAATPGPPVPARSLLGHAHGTPPPPPPRSRRAGSTSSPVPPPLPAKIPNAPLYQAPQGSSSTTDILDDLKALQEEVDKIRDLTGGF</sequence>
<feature type="region of interest" description="Disordered" evidence="1">
    <location>
        <begin position="291"/>
        <end position="316"/>
    </location>
</feature>
<name>A0A1A0H8G0_9ASCO</name>
<dbReference type="STRING" id="869754.A0A1A0H8G0"/>
<dbReference type="EMBL" id="LXTC01000004">
    <property type="protein sequence ID" value="OBA20311.1"/>
    <property type="molecule type" value="Genomic_DNA"/>
</dbReference>
<comment type="caution">
    <text evidence="2">The sequence shown here is derived from an EMBL/GenBank/DDBJ whole genome shotgun (WGS) entry which is preliminary data.</text>
</comment>
<dbReference type="RefSeq" id="XP_018710833.1">
    <property type="nucleotide sequence ID" value="XM_018855300.2"/>
</dbReference>
<feature type="compositionally biased region" description="Polar residues" evidence="1">
    <location>
        <begin position="328"/>
        <end position="337"/>
    </location>
</feature>
<reference evidence="2 3" key="1">
    <citation type="submission" date="2016-05" db="EMBL/GenBank/DDBJ databases">
        <title>Comparative genomics of biotechnologically important yeasts.</title>
        <authorList>
            <consortium name="DOE Joint Genome Institute"/>
            <person name="Riley R."/>
            <person name="Haridas S."/>
            <person name="Wolfe K.H."/>
            <person name="Lopes M.R."/>
            <person name="Hittinger C.T."/>
            <person name="Goker M."/>
            <person name="Salamov A."/>
            <person name="Wisecaver J."/>
            <person name="Long T.M."/>
            <person name="Aerts A.L."/>
            <person name="Barry K."/>
            <person name="Choi C."/>
            <person name="Clum A."/>
            <person name="Coughlan A.Y."/>
            <person name="Deshpande S."/>
            <person name="Douglass A.P."/>
            <person name="Hanson S.J."/>
            <person name="Klenk H.-P."/>
            <person name="LaButti K."/>
            <person name="Lapidus A."/>
            <person name="Lindquist E."/>
            <person name="Lipzen A."/>
            <person name="Meier-kolthoff J.P."/>
            <person name="Ohm R.A."/>
            <person name="Otillar R.P."/>
            <person name="Pangilinan J."/>
            <person name="Peng Y."/>
            <person name="Rokas A."/>
            <person name="Rosa C.A."/>
            <person name="Scheuner C."/>
            <person name="Sibirny A.A."/>
            <person name="Slot J.C."/>
            <person name="Stielow J.B."/>
            <person name="Sun H."/>
            <person name="Kurtzman C.P."/>
            <person name="Blackwell M."/>
            <person name="Grigoriev I.V."/>
            <person name="Jeffries T.W."/>
        </authorList>
    </citation>
    <scope>NUCLEOTIDE SEQUENCE [LARGE SCALE GENOMIC DNA]</scope>
    <source>
        <strain evidence="2 3">NRRL YB-4993</strain>
    </source>
</reference>
<evidence type="ECO:0000256" key="1">
    <source>
        <dbReference type="SAM" id="MobiDB-lite"/>
    </source>
</evidence>
<feature type="compositionally biased region" description="Low complexity" evidence="1">
    <location>
        <begin position="375"/>
        <end position="386"/>
    </location>
</feature>
<protein>
    <submittedName>
        <fullName evidence="2">Uncharacterized protein</fullName>
    </submittedName>
</protein>